<evidence type="ECO:0000256" key="1">
    <source>
        <dbReference type="SAM" id="SignalP"/>
    </source>
</evidence>
<dbReference type="InterPro" id="IPR058067">
    <property type="entry name" value="CC_3452-like"/>
</dbReference>
<evidence type="ECO:0000313" key="2">
    <source>
        <dbReference type="EMBL" id="TWJ06576.1"/>
    </source>
</evidence>
<keyword evidence="1" id="KW-0732">Signal</keyword>
<name>A0A562ULX1_9SPHN</name>
<evidence type="ECO:0000313" key="3">
    <source>
        <dbReference type="Proteomes" id="UP000320547"/>
    </source>
</evidence>
<dbReference type="Proteomes" id="UP000320547">
    <property type="component" value="Unassembled WGS sequence"/>
</dbReference>
<reference evidence="2 3" key="1">
    <citation type="submission" date="2019-07" db="EMBL/GenBank/DDBJ databases">
        <title>Genomic Encyclopedia of Archaeal and Bacterial Type Strains, Phase II (KMG-II): from individual species to whole genera.</title>
        <authorList>
            <person name="Goeker M."/>
        </authorList>
    </citation>
    <scope>NUCLEOTIDE SEQUENCE [LARGE SCALE GENOMIC DNA]</scope>
    <source>
        <strain evidence="2 3">ATCC BAA-2084</strain>
    </source>
</reference>
<keyword evidence="3" id="KW-1185">Reference proteome</keyword>
<dbReference type="RefSeq" id="WP_067597623.1">
    <property type="nucleotide sequence ID" value="NZ_CP015963.1"/>
</dbReference>
<gene>
    <name evidence="2" type="ORF">JN10_2110</name>
</gene>
<organism evidence="2 3">
    <name type="scientific">Altererythrobacter ishigakiensis</name>
    <dbReference type="NCBI Taxonomy" id="476157"/>
    <lineage>
        <taxon>Bacteria</taxon>
        <taxon>Pseudomonadati</taxon>
        <taxon>Pseudomonadota</taxon>
        <taxon>Alphaproteobacteria</taxon>
        <taxon>Sphingomonadales</taxon>
        <taxon>Erythrobacteraceae</taxon>
        <taxon>Altererythrobacter</taxon>
    </lineage>
</organism>
<dbReference type="Pfam" id="PF26624">
    <property type="entry name" value="DUF8200"/>
    <property type="match status" value="1"/>
</dbReference>
<dbReference type="OrthoDB" id="7594837at2"/>
<protein>
    <submittedName>
        <fullName evidence="2">Uncharacterized protein</fullName>
    </submittedName>
</protein>
<comment type="caution">
    <text evidence="2">The sequence shown here is derived from an EMBL/GenBank/DDBJ whole genome shotgun (WGS) entry which is preliminary data.</text>
</comment>
<accession>A0A562ULX1</accession>
<feature type="chain" id="PRO_5022166398" evidence="1">
    <location>
        <begin position="37"/>
        <end position="114"/>
    </location>
</feature>
<dbReference type="NCBIfam" id="NF047636">
    <property type="entry name" value="CC_3452_fam"/>
    <property type="match status" value="1"/>
</dbReference>
<dbReference type="AlphaFoldDB" id="A0A562ULX1"/>
<feature type="signal peptide" evidence="1">
    <location>
        <begin position="1"/>
        <end position="36"/>
    </location>
</feature>
<proteinExistence type="predicted"/>
<dbReference type="EMBL" id="VLLK01000002">
    <property type="protein sequence ID" value="TWJ06576.1"/>
    <property type="molecule type" value="Genomic_DNA"/>
</dbReference>
<dbReference type="InterPro" id="IPR058513">
    <property type="entry name" value="DUF8200"/>
</dbReference>
<sequence>MTLSIPRANRLGVLALALAYTGVTFGALTAPAPALAAQSGPYYVAELAAPASESRTVAGGVAWFCEGTTCRAAKGNSRPLRICRSLQREFGNVVSFTAKGESLAEDKLARCNGE</sequence>